<feature type="domain" description="GP-PDE" evidence="1">
    <location>
        <begin position="9"/>
        <end position="244"/>
    </location>
</feature>
<evidence type="ECO:0000259" key="1">
    <source>
        <dbReference type="PROSITE" id="PS51704"/>
    </source>
</evidence>
<dbReference type="GO" id="GO:0008081">
    <property type="term" value="F:phosphoric diester hydrolase activity"/>
    <property type="evidence" value="ECO:0007669"/>
    <property type="project" value="InterPro"/>
</dbReference>
<organism evidence="2 3">
    <name type="scientific">Paenibacillus cremeus</name>
    <dbReference type="NCBI Taxonomy" id="2163881"/>
    <lineage>
        <taxon>Bacteria</taxon>
        <taxon>Bacillati</taxon>
        <taxon>Bacillota</taxon>
        <taxon>Bacilli</taxon>
        <taxon>Bacillales</taxon>
        <taxon>Paenibacillaceae</taxon>
        <taxon>Paenibacillus</taxon>
    </lineage>
</organism>
<protein>
    <submittedName>
        <fullName evidence="2">Glycerophosphodiester phosphodiesterase</fullName>
    </submittedName>
</protein>
<accession>A0A559JRC8</accession>
<dbReference type="Gene3D" id="3.20.20.190">
    <property type="entry name" value="Phosphatidylinositol (PI) phosphodiesterase"/>
    <property type="match status" value="1"/>
</dbReference>
<evidence type="ECO:0000313" key="2">
    <source>
        <dbReference type="EMBL" id="TVY02423.1"/>
    </source>
</evidence>
<dbReference type="InterPro" id="IPR030395">
    <property type="entry name" value="GP_PDE_dom"/>
</dbReference>
<evidence type="ECO:0000313" key="3">
    <source>
        <dbReference type="Proteomes" id="UP000317036"/>
    </source>
</evidence>
<proteinExistence type="predicted"/>
<sequence>MTLGKQKRPLIIGHRGAKGEAPENTLASFALAVEQGANALELDIHLTVDGEIVVCHDPLINRTTNGEGAIANLTAAELKSLDAGGWFDPRYAGERIPLLEEVLAAVPAGVMLNIEVKCPYSGRLQERLVELLERYDRLGSVVLSSFHHKVLLALKQANPRLQVGLLYRGNFVQHRKIAEISGMEVYALHPYFTMVDAEDVADAVEHGYKIFSFTVNDPEQMRRVAELGVTGIGTDFPARLKEVLDSMN</sequence>
<dbReference type="SUPFAM" id="SSF51695">
    <property type="entry name" value="PLC-like phosphodiesterases"/>
    <property type="match status" value="1"/>
</dbReference>
<dbReference type="Pfam" id="PF03009">
    <property type="entry name" value="GDPD"/>
    <property type="match status" value="1"/>
</dbReference>
<dbReference type="OrthoDB" id="384721at2"/>
<name>A0A559JRC8_9BACL</name>
<dbReference type="InterPro" id="IPR017946">
    <property type="entry name" value="PLC-like_Pdiesterase_TIM-brl"/>
</dbReference>
<keyword evidence="3" id="KW-1185">Reference proteome</keyword>
<dbReference type="RefSeq" id="WP_144854315.1">
    <property type="nucleotide sequence ID" value="NZ_VNJI01000065.1"/>
</dbReference>
<comment type="caution">
    <text evidence="2">The sequence shown here is derived from an EMBL/GenBank/DDBJ whole genome shotgun (WGS) entry which is preliminary data.</text>
</comment>
<dbReference type="GO" id="GO:0006629">
    <property type="term" value="P:lipid metabolic process"/>
    <property type="evidence" value="ECO:0007669"/>
    <property type="project" value="InterPro"/>
</dbReference>
<dbReference type="PANTHER" id="PTHR46211">
    <property type="entry name" value="GLYCEROPHOSPHORYL DIESTER PHOSPHODIESTERASE"/>
    <property type="match status" value="1"/>
</dbReference>
<dbReference type="AlphaFoldDB" id="A0A559JRC8"/>
<dbReference type="Proteomes" id="UP000317036">
    <property type="component" value="Unassembled WGS sequence"/>
</dbReference>
<dbReference type="PANTHER" id="PTHR46211:SF1">
    <property type="entry name" value="GLYCEROPHOSPHODIESTER PHOSPHODIESTERASE, CYTOPLASMIC"/>
    <property type="match status" value="1"/>
</dbReference>
<dbReference type="PROSITE" id="PS51704">
    <property type="entry name" value="GP_PDE"/>
    <property type="match status" value="1"/>
</dbReference>
<dbReference type="EMBL" id="VNJI01000065">
    <property type="protein sequence ID" value="TVY02423.1"/>
    <property type="molecule type" value="Genomic_DNA"/>
</dbReference>
<reference evidence="2 3" key="1">
    <citation type="submission" date="2019-07" db="EMBL/GenBank/DDBJ databases">
        <authorList>
            <person name="Kim J."/>
        </authorList>
    </citation>
    <scope>NUCLEOTIDE SEQUENCE [LARGE SCALE GENOMIC DNA]</scope>
    <source>
        <strain evidence="2 3">JC52</strain>
    </source>
</reference>
<gene>
    <name evidence="2" type="ORF">FPZ49_31730</name>
</gene>